<evidence type="ECO:0000313" key="2">
    <source>
        <dbReference type="EnsemblMetazoa" id="MDOA014257-PA"/>
    </source>
</evidence>
<dbReference type="EnsemblMetazoa" id="MDOA014257-RA">
    <property type="protein sequence ID" value="MDOA014257-PA"/>
    <property type="gene ID" value="MDOA014257"/>
</dbReference>
<protein>
    <submittedName>
        <fullName evidence="4">Uncharacterized protein LOC101889169</fullName>
    </submittedName>
</protein>
<feature type="chain" id="PRO_5044561610" evidence="1">
    <location>
        <begin position="21"/>
        <end position="153"/>
    </location>
</feature>
<sequence>MLNLFYFAVIFTVLCQSLHAAPSSPGDILTSAERTHIRSVLDETKENAGRMVEIIGKVLPQLPKSPDYDEVQKNLEEFQQIAKEFYEVKCRCRKKAMQFFDYFSQFLENYSENGVLTVEEKEAGKLLDDSGLKEMRENFQTKKAKGEYEYLTD</sequence>
<gene>
    <name evidence="2" type="primary">101889169</name>
    <name evidence="4" type="synonym">LOC101889169</name>
</gene>
<organism evidence="2">
    <name type="scientific">Musca domestica</name>
    <name type="common">House fly</name>
    <dbReference type="NCBI Taxonomy" id="7370"/>
    <lineage>
        <taxon>Eukaryota</taxon>
        <taxon>Metazoa</taxon>
        <taxon>Ecdysozoa</taxon>
        <taxon>Arthropoda</taxon>
        <taxon>Hexapoda</taxon>
        <taxon>Insecta</taxon>
        <taxon>Pterygota</taxon>
        <taxon>Neoptera</taxon>
        <taxon>Endopterygota</taxon>
        <taxon>Diptera</taxon>
        <taxon>Brachycera</taxon>
        <taxon>Muscomorpha</taxon>
        <taxon>Muscoidea</taxon>
        <taxon>Muscidae</taxon>
        <taxon>Musca</taxon>
    </lineage>
</organism>
<name>A0A1I8NE47_MUSDO</name>
<dbReference type="VEuPathDB" id="VectorBase:MDOMA2_011312"/>
<proteinExistence type="predicted"/>
<keyword evidence="3" id="KW-1185">Reference proteome</keyword>
<dbReference type="RefSeq" id="XP_005179533.1">
    <property type="nucleotide sequence ID" value="XM_005179476.3"/>
</dbReference>
<reference evidence="2" key="1">
    <citation type="submission" date="2020-05" db="UniProtKB">
        <authorList>
            <consortium name="EnsemblMetazoa"/>
        </authorList>
    </citation>
    <scope>IDENTIFICATION</scope>
    <source>
        <strain evidence="2">Aabys</strain>
    </source>
</reference>
<evidence type="ECO:0000313" key="3">
    <source>
        <dbReference type="Proteomes" id="UP001652621"/>
    </source>
</evidence>
<accession>A0A1I8NE47</accession>
<dbReference type="KEGG" id="mde:101889169"/>
<dbReference type="AlphaFoldDB" id="A0A1I8NE47"/>
<dbReference type="Proteomes" id="UP001652621">
    <property type="component" value="Unplaced"/>
</dbReference>
<dbReference type="VEuPathDB" id="VectorBase:MDOA014257"/>
<evidence type="ECO:0000313" key="4">
    <source>
        <dbReference type="RefSeq" id="XP_005179533.1"/>
    </source>
</evidence>
<dbReference type="GeneID" id="101889169"/>
<evidence type="ECO:0000256" key="1">
    <source>
        <dbReference type="SAM" id="SignalP"/>
    </source>
</evidence>
<keyword evidence="1" id="KW-0732">Signal</keyword>
<feature type="signal peptide" evidence="1">
    <location>
        <begin position="1"/>
        <end position="20"/>
    </location>
</feature>
<reference evidence="4" key="2">
    <citation type="submission" date="2025-04" db="UniProtKB">
        <authorList>
            <consortium name="RefSeq"/>
        </authorList>
    </citation>
    <scope>IDENTIFICATION</scope>
    <source>
        <strain evidence="4">Aabys</strain>
    </source>
</reference>